<dbReference type="OrthoDB" id="1022360at2759"/>
<dbReference type="Gene3D" id="1.10.510.10">
    <property type="entry name" value="Transferase(Phosphotransferase) domain 1"/>
    <property type="match status" value="1"/>
</dbReference>
<feature type="domain" description="Reverse transcriptase" evidence="9">
    <location>
        <begin position="409"/>
        <end position="639"/>
    </location>
</feature>
<dbReference type="PROSITE" id="PS50011">
    <property type="entry name" value="PROTEIN_KINASE_DOM"/>
    <property type="match status" value="1"/>
</dbReference>
<feature type="domain" description="Protein kinase" evidence="8">
    <location>
        <begin position="722"/>
        <end position="971"/>
    </location>
</feature>
<organism evidence="10 11">
    <name type="scientific">Brassicogethes aeneus</name>
    <name type="common">Rape pollen beetle</name>
    <name type="synonym">Meligethes aeneus</name>
    <dbReference type="NCBI Taxonomy" id="1431903"/>
    <lineage>
        <taxon>Eukaryota</taxon>
        <taxon>Metazoa</taxon>
        <taxon>Ecdysozoa</taxon>
        <taxon>Arthropoda</taxon>
        <taxon>Hexapoda</taxon>
        <taxon>Insecta</taxon>
        <taxon>Pterygota</taxon>
        <taxon>Neoptera</taxon>
        <taxon>Endopterygota</taxon>
        <taxon>Coleoptera</taxon>
        <taxon>Polyphaga</taxon>
        <taxon>Cucujiformia</taxon>
        <taxon>Nitidulidae</taxon>
        <taxon>Meligethinae</taxon>
        <taxon>Brassicogethes</taxon>
    </lineage>
</organism>
<dbReference type="EMBL" id="OV121134">
    <property type="protein sequence ID" value="CAH0553616.1"/>
    <property type="molecule type" value="Genomic_DNA"/>
</dbReference>
<evidence type="ECO:0000256" key="7">
    <source>
        <dbReference type="ARBA" id="ARBA00022842"/>
    </source>
</evidence>
<evidence type="ECO:0000256" key="1">
    <source>
        <dbReference type="ARBA" id="ARBA00001946"/>
    </source>
</evidence>
<evidence type="ECO:0000259" key="9">
    <source>
        <dbReference type="PROSITE" id="PS50878"/>
    </source>
</evidence>
<dbReference type="PANTHER" id="PTHR45832:SF21">
    <property type="entry name" value="NON-SPECIFIC SERINE_THREONINE PROTEIN KINASE"/>
    <property type="match status" value="1"/>
</dbReference>
<dbReference type="SUPFAM" id="SSF56112">
    <property type="entry name" value="Protein kinase-like (PK-like)"/>
    <property type="match status" value="1"/>
</dbReference>
<protein>
    <recommendedName>
        <fullName evidence="2">non-specific serine/threonine protein kinase</fullName>
        <ecNumber evidence="2">2.7.11.1</ecNumber>
    </recommendedName>
</protein>
<dbReference type="GO" id="GO:0005524">
    <property type="term" value="F:ATP binding"/>
    <property type="evidence" value="ECO:0007669"/>
    <property type="project" value="UniProtKB-KW"/>
</dbReference>
<dbReference type="InterPro" id="IPR000719">
    <property type="entry name" value="Prot_kinase_dom"/>
</dbReference>
<dbReference type="PROSITE" id="PS50878">
    <property type="entry name" value="RT_POL"/>
    <property type="match status" value="1"/>
</dbReference>
<dbReference type="Proteomes" id="UP001154078">
    <property type="component" value="Chromosome 3"/>
</dbReference>
<evidence type="ECO:0000256" key="2">
    <source>
        <dbReference type="ARBA" id="ARBA00012513"/>
    </source>
</evidence>
<evidence type="ECO:0000259" key="8">
    <source>
        <dbReference type="PROSITE" id="PS50011"/>
    </source>
</evidence>
<dbReference type="Pfam" id="PF00069">
    <property type="entry name" value="Pkinase"/>
    <property type="match status" value="1"/>
</dbReference>
<keyword evidence="11" id="KW-1185">Reference proteome</keyword>
<proteinExistence type="predicted"/>
<name>A0A9P0FF70_BRAAE</name>
<dbReference type="Pfam" id="PF00078">
    <property type="entry name" value="RVT_1"/>
    <property type="match status" value="1"/>
</dbReference>
<dbReference type="InterPro" id="IPR036691">
    <property type="entry name" value="Endo/exonu/phosph_ase_sf"/>
</dbReference>
<comment type="cofactor">
    <cofactor evidence="1">
        <name>Mg(2+)</name>
        <dbReference type="ChEBI" id="CHEBI:18420"/>
    </cofactor>
</comment>
<dbReference type="Gene3D" id="3.60.10.10">
    <property type="entry name" value="Endonuclease/exonuclease/phosphatase"/>
    <property type="match status" value="1"/>
</dbReference>
<dbReference type="PANTHER" id="PTHR45832">
    <property type="entry name" value="SERINE/THREONINE-PROTEIN KINASE SAMKA-RELATED-RELATED"/>
    <property type="match status" value="1"/>
</dbReference>
<dbReference type="AlphaFoldDB" id="A0A9P0FF70"/>
<dbReference type="GO" id="GO:0004674">
    <property type="term" value="F:protein serine/threonine kinase activity"/>
    <property type="evidence" value="ECO:0007669"/>
    <property type="project" value="UniProtKB-EC"/>
</dbReference>
<sequence length="996" mass="113296">MGNLKGSSSCALKVVPKKSFVYVSSININNDEPKYINTWAEVVGKNKKKSKTANKTSIMGNLKGSSSCALKVVPKKSFVYVSRLEPNTQCEDIITYLNSKFPEITCESVESKFPQHYASFKITVYLWYLLVSVFSPKTENRTGHLKESFSIVNLNIQSVKNKINELELFLNNKNISCVCLCEHWLTANEICALSIEGYTCASFYSRLNSRGGGSVILVKCNTNYIELQNINSLSLKRVVEISAIKILDINLIIVNVYRPPSGNFKIFLDVIENALNTLGLTSKILVSGDFNVNFTHLNNDACFLRGVFLSFGFKQQFFAPSRNFNCIDNIFVNFDNDCVTETINIPFSDHNAQVAKFYDLMLNSKTKPIINKFRPITEWGKLQFYNKIEQTNFNFEVTYIKVIDIIDKIKSQKSSDIYGLSISIIKIIKYLISIPLAKLINLCFIKAEFPDVLKEALVIPIYKKGPYPSCLFFRRLLKDVAFFEENNIFSECQHGFRKGKIPHLQFCKCVKLIQSYLSNRHQVCKIGNELSQRETVKVGVPQGSVLGPILFLIFINDLSNISNSTDLTLFADDTTIVVKDKNLELLEVKSERAMSRAEKWFTENQLVLNKGKTQNNIFSLRDFNDLSKSEPIKFLGIMFDTKLRWNTTITEGKDFISSNLAKTKEISKSIENLAIQENVEARGTYIVEEDAFIRRKSSVTDEEYMDNIKEICNPGNPLDFYIRTNRDLGSGAQGLVFSAESKESGQMVAIKDIDMMKQSKQLLLSEIKIMRNFQHKNLVNFLEAFVVQDHLWVVMELLDGGPLTDVVTETIMKEGQIAAVSYEVLQAISYLHERGTIHRDVKSDNVLLSMDGNVKVTDFGFCANVVGNEMRQTMVGTPFWMAPEVVTRQKYGKKVDIWSLGIMIVEMVDGEPPYLRENHLRALYLITTNGRPKINRWSHLSPLLQDFINACLEVDVDKRATAVDLLKHDFLRSENRMELSTLTPLIRAAKRILHKD</sequence>
<dbReference type="Gene3D" id="3.30.200.20">
    <property type="entry name" value="Phosphorylase Kinase, domain 1"/>
    <property type="match status" value="1"/>
</dbReference>
<evidence type="ECO:0000313" key="11">
    <source>
        <dbReference type="Proteomes" id="UP001154078"/>
    </source>
</evidence>
<evidence type="ECO:0000256" key="4">
    <source>
        <dbReference type="ARBA" id="ARBA00022723"/>
    </source>
</evidence>
<evidence type="ECO:0000256" key="5">
    <source>
        <dbReference type="ARBA" id="ARBA00022741"/>
    </source>
</evidence>
<dbReference type="InterPro" id="IPR000477">
    <property type="entry name" value="RT_dom"/>
</dbReference>
<keyword evidence="4" id="KW-0479">Metal-binding</keyword>
<keyword evidence="3" id="KW-0808">Transferase</keyword>
<dbReference type="GO" id="GO:0046872">
    <property type="term" value="F:metal ion binding"/>
    <property type="evidence" value="ECO:0007669"/>
    <property type="project" value="UniProtKB-KW"/>
</dbReference>
<dbReference type="SUPFAM" id="SSF56219">
    <property type="entry name" value="DNase I-like"/>
    <property type="match status" value="1"/>
</dbReference>
<dbReference type="InterPro" id="IPR011009">
    <property type="entry name" value="Kinase-like_dom_sf"/>
</dbReference>
<gene>
    <name evidence="10" type="ORF">MELIAE_LOCUS5566</name>
</gene>
<keyword evidence="6" id="KW-0067">ATP-binding</keyword>
<dbReference type="FunFam" id="1.10.510.10:FF:000768">
    <property type="entry name" value="Non-specific serine/threonine protein kinase"/>
    <property type="match status" value="1"/>
</dbReference>
<dbReference type="SMART" id="SM00220">
    <property type="entry name" value="S_TKc"/>
    <property type="match status" value="1"/>
</dbReference>
<accession>A0A9P0FF70</accession>
<dbReference type="EC" id="2.7.11.1" evidence="2"/>
<keyword evidence="5" id="KW-0547">Nucleotide-binding</keyword>
<evidence type="ECO:0000256" key="6">
    <source>
        <dbReference type="ARBA" id="ARBA00022840"/>
    </source>
</evidence>
<reference evidence="10" key="1">
    <citation type="submission" date="2021-12" db="EMBL/GenBank/DDBJ databases">
        <authorList>
            <person name="King R."/>
        </authorList>
    </citation>
    <scope>NUCLEOTIDE SEQUENCE</scope>
</reference>
<evidence type="ECO:0000313" key="10">
    <source>
        <dbReference type="EMBL" id="CAH0553616.1"/>
    </source>
</evidence>
<dbReference type="InterPro" id="IPR051931">
    <property type="entry name" value="PAK3-like"/>
</dbReference>
<evidence type="ECO:0000256" key="3">
    <source>
        <dbReference type="ARBA" id="ARBA00022679"/>
    </source>
</evidence>
<keyword evidence="7" id="KW-0460">Magnesium</keyword>